<reference evidence="4 5" key="1">
    <citation type="submission" date="2018-11" db="EMBL/GenBank/DDBJ databases">
        <title>Mesobaculum littorinae gen. nov., sp. nov., isolated from Littorina scabra that represents a novel genus of the order Rhodobacteraceae.</title>
        <authorList>
            <person name="Li F."/>
        </authorList>
    </citation>
    <scope>NUCLEOTIDE SEQUENCE [LARGE SCALE GENOMIC DNA]</scope>
    <source>
        <strain evidence="4 5">M0103</strain>
    </source>
</reference>
<accession>A0A438AIQ5</accession>
<keyword evidence="5" id="KW-1185">Reference proteome</keyword>
<dbReference type="PANTHER" id="PTHR44591">
    <property type="entry name" value="STRESS RESPONSE REGULATOR PROTEIN 1"/>
    <property type="match status" value="1"/>
</dbReference>
<gene>
    <name evidence="4" type="ORF">EKE94_06505</name>
</gene>
<dbReference type="InterPro" id="IPR001789">
    <property type="entry name" value="Sig_transdc_resp-reg_receiver"/>
</dbReference>
<feature type="modified residue" description="4-aspartylphosphate" evidence="2">
    <location>
        <position position="57"/>
    </location>
</feature>
<feature type="domain" description="Response regulatory" evidence="3">
    <location>
        <begin position="7"/>
        <end position="124"/>
    </location>
</feature>
<dbReference type="SMART" id="SM00448">
    <property type="entry name" value="REC"/>
    <property type="match status" value="1"/>
</dbReference>
<comment type="caution">
    <text evidence="4">The sequence shown here is derived from an EMBL/GenBank/DDBJ whole genome shotgun (WGS) entry which is preliminary data.</text>
</comment>
<dbReference type="Gene3D" id="3.40.50.2300">
    <property type="match status" value="1"/>
</dbReference>
<dbReference type="Proteomes" id="UP000285908">
    <property type="component" value="Unassembled WGS sequence"/>
</dbReference>
<keyword evidence="1 2" id="KW-0597">Phosphoprotein</keyword>
<proteinExistence type="predicted"/>
<protein>
    <submittedName>
        <fullName evidence="4">Response regulator</fullName>
    </submittedName>
</protein>
<evidence type="ECO:0000256" key="1">
    <source>
        <dbReference type="ARBA" id="ARBA00022553"/>
    </source>
</evidence>
<name>A0A438AIQ5_9RHOB</name>
<dbReference type="InterPro" id="IPR011006">
    <property type="entry name" value="CheY-like_superfamily"/>
</dbReference>
<dbReference type="InterPro" id="IPR050595">
    <property type="entry name" value="Bact_response_regulator"/>
</dbReference>
<dbReference type="OrthoDB" id="9800897at2"/>
<evidence type="ECO:0000259" key="3">
    <source>
        <dbReference type="PROSITE" id="PS50110"/>
    </source>
</evidence>
<organism evidence="4 5">
    <name type="scientific">Mesobaculum littorinae</name>
    <dbReference type="NCBI Taxonomy" id="2486419"/>
    <lineage>
        <taxon>Bacteria</taxon>
        <taxon>Pseudomonadati</taxon>
        <taxon>Pseudomonadota</taxon>
        <taxon>Alphaproteobacteria</taxon>
        <taxon>Rhodobacterales</taxon>
        <taxon>Roseobacteraceae</taxon>
        <taxon>Mesobaculum</taxon>
    </lineage>
</organism>
<evidence type="ECO:0000256" key="2">
    <source>
        <dbReference type="PROSITE-ProRule" id="PRU00169"/>
    </source>
</evidence>
<evidence type="ECO:0000313" key="4">
    <source>
        <dbReference type="EMBL" id="RVV98562.1"/>
    </source>
</evidence>
<dbReference type="PANTHER" id="PTHR44591:SF3">
    <property type="entry name" value="RESPONSE REGULATORY DOMAIN-CONTAINING PROTEIN"/>
    <property type="match status" value="1"/>
</dbReference>
<sequence length="128" mass="13894">MTCELSRILHVDDDDDIREVVSVALQMVGGFDLVQCASGREALDKVVEAKPDLILLDVMMPGMDGPETARALKANPETADIPIVFVTARGNDQSRGELLEAGGVDVIGKPFDPMTLSDQVRAVWDRRS</sequence>
<evidence type="ECO:0000313" key="5">
    <source>
        <dbReference type="Proteomes" id="UP000285908"/>
    </source>
</evidence>
<dbReference type="Pfam" id="PF00072">
    <property type="entry name" value="Response_reg"/>
    <property type="match status" value="1"/>
</dbReference>
<dbReference type="RefSeq" id="WP_127905794.1">
    <property type="nucleotide sequence ID" value="NZ_RQXX01000002.1"/>
</dbReference>
<dbReference type="PROSITE" id="PS50110">
    <property type="entry name" value="RESPONSE_REGULATORY"/>
    <property type="match status" value="1"/>
</dbReference>
<dbReference type="AlphaFoldDB" id="A0A438AIQ5"/>
<dbReference type="GO" id="GO:0000160">
    <property type="term" value="P:phosphorelay signal transduction system"/>
    <property type="evidence" value="ECO:0007669"/>
    <property type="project" value="InterPro"/>
</dbReference>
<dbReference type="EMBL" id="RQXX01000002">
    <property type="protein sequence ID" value="RVV98562.1"/>
    <property type="molecule type" value="Genomic_DNA"/>
</dbReference>
<dbReference type="SUPFAM" id="SSF52172">
    <property type="entry name" value="CheY-like"/>
    <property type="match status" value="1"/>
</dbReference>